<dbReference type="OrthoDB" id="762405at2759"/>
<accession>A0A2G9HKW1</accession>
<dbReference type="Proteomes" id="UP000231279">
    <property type="component" value="Unassembled WGS sequence"/>
</dbReference>
<protein>
    <recommendedName>
        <fullName evidence="5">Small auxin-up RNA</fullName>
    </recommendedName>
</protein>
<evidence type="ECO:0000313" key="3">
    <source>
        <dbReference type="EMBL" id="PIN18165.1"/>
    </source>
</evidence>
<evidence type="ECO:0000256" key="2">
    <source>
        <dbReference type="SAM" id="MobiDB-lite"/>
    </source>
</evidence>
<comment type="similarity">
    <text evidence="1">Belongs to the ARG7 family.</text>
</comment>
<sequence length="164" mass="18621">MKVNMITPIVRLRHVVNRWKTKSFKRRAVLSYSSSSDPDEPADSNNRTPSGSVAVYVGPDRRRFVIPTRFLNLPVFMALLDQAEEEFGFQTSGGLTLPCETSFFTVILRFLEEDEEKFRGMGLEEFSKMVSEMGFHSYGQPSYKAPFSPASCHGFTALLHKTRV</sequence>
<dbReference type="InterPro" id="IPR003676">
    <property type="entry name" value="SAUR_fam"/>
</dbReference>
<dbReference type="PANTHER" id="PTHR31374">
    <property type="entry name" value="AUXIN-INDUCED PROTEIN-LIKE-RELATED"/>
    <property type="match status" value="1"/>
</dbReference>
<dbReference type="STRING" id="429701.A0A2G9HKW1"/>
<organism evidence="3 4">
    <name type="scientific">Handroanthus impetiginosus</name>
    <dbReference type="NCBI Taxonomy" id="429701"/>
    <lineage>
        <taxon>Eukaryota</taxon>
        <taxon>Viridiplantae</taxon>
        <taxon>Streptophyta</taxon>
        <taxon>Embryophyta</taxon>
        <taxon>Tracheophyta</taxon>
        <taxon>Spermatophyta</taxon>
        <taxon>Magnoliopsida</taxon>
        <taxon>eudicotyledons</taxon>
        <taxon>Gunneridae</taxon>
        <taxon>Pentapetalae</taxon>
        <taxon>asterids</taxon>
        <taxon>lamiids</taxon>
        <taxon>Lamiales</taxon>
        <taxon>Bignoniaceae</taxon>
        <taxon>Crescentiina</taxon>
        <taxon>Tabebuia alliance</taxon>
        <taxon>Handroanthus</taxon>
    </lineage>
</organism>
<evidence type="ECO:0008006" key="5">
    <source>
        <dbReference type="Google" id="ProtNLM"/>
    </source>
</evidence>
<name>A0A2G9HKW1_9LAMI</name>
<evidence type="ECO:0000313" key="4">
    <source>
        <dbReference type="Proteomes" id="UP000231279"/>
    </source>
</evidence>
<dbReference type="EMBL" id="NKXS01001511">
    <property type="protein sequence ID" value="PIN18165.1"/>
    <property type="molecule type" value="Genomic_DNA"/>
</dbReference>
<evidence type="ECO:0000256" key="1">
    <source>
        <dbReference type="ARBA" id="ARBA00006974"/>
    </source>
</evidence>
<keyword evidence="4" id="KW-1185">Reference proteome</keyword>
<proteinExistence type="inferred from homology"/>
<dbReference type="GO" id="GO:0009733">
    <property type="term" value="P:response to auxin"/>
    <property type="evidence" value="ECO:0007669"/>
    <property type="project" value="InterPro"/>
</dbReference>
<gene>
    <name evidence="3" type="ORF">CDL12_09162</name>
</gene>
<feature type="region of interest" description="Disordered" evidence="2">
    <location>
        <begin position="32"/>
        <end position="52"/>
    </location>
</feature>
<reference evidence="4" key="1">
    <citation type="journal article" date="2018" name="Gigascience">
        <title>Genome assembly of the Pink Ipe (Handroanthus impetiginosus, Bignoniaceae), a highly valued, ecologically keystone Neotropical timber forest tree.</title>
        <authorList>
            <person name="Silva-Junior O.B."/>
            <person name="Grattapaglia D."/>
            <person name="Novaes E."/>
            <person name="Collevatti R.G."/>
        </authorList>
    </citation>
    <scope>NUCLEOTIDE SEQUENCE [LARGE SCALE GENOMIC DNA]</scope>
    <source>
        <strain evidence="4">cv. UFG-1</strain>
    </source>
</reference>
<dbReference type="Pfam" id="PF02519">
    <property type="entry name" value="Auxin_inducible"/>
    <property type="match status" value="1"/>
</dbReference>
<dbReference type="AlphaFoldDB" id="A0A2G9HKW1"/>
<dbReference type="PANTHER" id="PTHR31374:SF203">
    <property type="entry name" value="AUXIN-RESPONSIVE PROTEIN SAUR71-LIKE"/>
    <property type="match status" value="1"/>
</dbReference>
<comment type="caution">
    <text evidence="3">The sequence shown here is derived from an EMBL/GenBank/DDBJ whole genome shotgun (WGS) entry which is preliminary data.</text>
</comment>